<accession>A0A840YMZ1</accession>
<keyword evidence="3" id="KW-0732">Signal</keyword>
<keyword evidence="2" id="KW-0175">Coiled coil</keyword>
<comment type="caution">
    <text evidence="4">The sequence shown here is derived from an EMBL/GenBank/DDBJ whole genome shotgun (WGS) entry which is preliminary data.</text>
</comment>
<sequence length="376" mass="39017">MRRKTLWITLASLAAAMAIGAAAYVVTGSGGSEAAQGIPLAQDPRQAPPLLLAAMARPVEGAERSFTGTLGARVQSDLAFRVGGKVTARLVDVGQSVRRGESLARLDDKDLGLALTARRNAVVGARATVVQAEADEVRYRKLLAEGWVSRQRYEATRAGLDTARASLAAAEAQAEVAANEAAYATLRADTDGVVTGILAEPGTVVAAGQPVVRLAQAGPREAVVNLPEGFRPALGTRAEATVYGQSGGAAASARLRQLSDAADPASRTYEARYVLEGDAAQAPLGSTVTLRVSSAASGDGAVLPVSALRDDGRATGVWILDAESQTVRFRAVRVQRLGAEQMVVEGVRPGERVAALGAHLLRDGQAVRVDTREAAR</sequence>
<dbReference type="NCBIfam" id="TIGR01730">
    <property type="entry name" value="RND_mfp"/>
    <property type="match status" value="1"/>
</dbReference>
<dbReference type="Gene3D" id="2.40.420.20">
    <property type="match status" value="1"/>
</dbReference>
<evidence type="ECO:0000256" key="1">
    <source>
        <dbReference type="ARBA" id="ARBA00009477"/>
    </source>
</evidence>
<reference evidence="4 5" key="1">
    <citation type="submission" date="2020-08" db="EMBL/GenBank/DDBJ databases">
        <title>Genomic Encyclopedia of Type Strains, Phase IV (KMG-IV): sequencing the most valuable type-strain genomes for metagenomic binning, comparative biology and taxonomic classification.</title>
        <authorList>
            <person name="Goeker M."/>
        </authorList>
    </citation>
    <scope>NUCLEOTIDE SEQUENCE [LARGE SCALE GENOMIC DNA]</scope>
    <source>
        <strain evidence="4 5">DSM 25622</strain>
    </source>
</reference>
<evidence type="ECO:0000256" key="2">
    <source>
        <dbReference type="SAM" id="Coils"/>
    </source>
</evidence>
<dbReference type="SUPFAM" id="SSF111369">
    <property type="entry name" value="HlyD-like secretion proteins"/>
    <property type="match status" value="1"/>
</dbReference>
<dbReference type="EMBL" id="JACIJD010000053">
    <property type="protein sequence ID" value="MBB5696543.1"/>
    <property type="molecule type" value="Genomic_DNA"/>
</dbReference>
<dbReference type="GO" id="GO:1990281">
    <property type="term" value="C:efflux pump complex"/>
    <property type="evidence" value="ECO:0007669"/>
    <property type="project" value="TreeGrafter"/>
</dbReference>
<evidence type="ECO:0000313" key="4">
    <source>
        <dbReference type="EMBL" id="MBB5696543.1"/>
    </source>
</evidence>
<dbReference type="InterPro" id="IPR006143">
    <property type="entry name" value="RND_pump_MFP"/>
</dbReference>
<dbReference type="AlphaFoldDB" id="A0A840YMZ1"/>
<dbReference type="PANTHER" id="PTHR30469">
    <property type="entry name" value="MULTIDRUG RESISTANCE PROTEIN MDTA"/>
    <property type="match status" value="1"/>
</dbReference>
<evidence type="ECO:0000313" key="5">
    <source>
        <dbReference type="Proteomes" id="UP000580654"/>
    </source>
</evidence>
<dbReference type="PANTHER" id="PTHR30469:SF18">
    <property type="entry name" value="RESISTANCE-NODULATION-CELL DIVISION (RND) EFFLUX MEMBRANE FUSION PROTEIN-RELATED"/>
    <property type="match status" value="1"/>
</dbReference>
<organism evidence="4 5">
    <name type="scientific">Muricoccus pecuniae</name>
    <dbReference type="NCBI Taxonomy" id="693023"/>
    <lineage>
        <taxon>Bacteria</taxon>
        <taxon>Pseudomonadati</taxon>
        <taxon>Pseudomonadota</taxon>
        <taxon>Alphaproteobacteria</taxon>
        <taxon>Acetobacterales</taxon>
        <taxon>Roseomonadaceae</taxon>
        <taxon>Muricoccus</taxon>
    </lineage>
</organism>
<protein>
    <submittedName>
        <fullName evidence="4">RND family efflux transporter MFP subunit</fullName>
    </submittedName>
</protein>
<gene>
    <name evidence="4" type="ORF">FHS87_004614</name>
</gene>
<feature type="signal peptide" evidence="3">
    <location>
        <begin position="1"/>
        <end position="23"/>
    </location>
</feature>
<dbReference type="Proteomes" id="UP000580654">
    <property type="component" value="Unassembled WGS sequence"/>
</dbReference>
<feature type="coiled-coil region" evidence="2">
    <location>
        <begin position="160"/>
        <end position="189"/>
    </location>
</feature>
<dbReference type="RefSeq" id="WP_184522025.1">
    <property type="nucleotide sequence ID" value="NZ_JACIJD010000053.1"/>
</dbReference>
<keyword evidence="5" id="KW-1185">Reference proteome</keyword>
<proteinExistence type="inferred from homology"/>
<dbReference type="Gene3D" id="2.40.50.100">
    <property type="match status" value="1"/>
</dbReference>
<feature type="chain" id="PRO_5032289792" evidence="3">
    <location>
        <begin position="24"/>
        <end position="376"/>
    </location>
</feature>
<dbReference type="Gene3D" id="1.10.287.470">
    <property type="entry name" value="Helix hairpin bin"/>
    <property type="match status" value="1"/>
</dbReference>
<name>A0A840YMZ1_9PROT</name>
<comment type="similarity">
    <text evidence="1">Belongs to the membrane fusion protein (MFP) (TC 8.A.1) family.</text>
</comment>
<dbReference type="GO" id="GO:0015562">
    <property type="term" value="F:efflux transmembrane transporter activity"/>
    <property type="evidence" value="ECO:0007669"/>
    <property type="project" value="TreeGrafter"/>
</dbReference>
<dbReference type="Gene3D" id="2.40.30.170">
    <property type="match status" value="1"/>
</dbReference>
<evidence type="ECO:0000256" key="3">
    <source>
        <dbReference type="SAM" id="SignalP"/>
    </source>
</evidence>